<dbReference type="AlphaFoldDB" id="A0A4Q2JKP5"/>
<dbReference type="InterPro" id="IPR052924">
    <property type="entry name" value="OsmC/Ohr_hydroprdx_reductase"/>
</dbReference>
<dbReference type="RefSeq" id="WP_129234616.1">
    <property type="nucleotide sequence ID" value="NZ_SDPL01000154.1"/>
</dbReference>
<dbReference type="SUPFAM" id="SSF82784">
    <property type="entry name" value="OsmC-like"/>
    <property type="match status" value="1"/>
</dbReference>
<proteinExistence type="predicted"/>
<dbReference type="InterPro" id="IPR015946">
    <property type="entry name" value="KH_dom-like_a/b"/>
</dbReference>
<dbReference type="Pfam" id="PF02566">
    <property type="entry name" value="OsmC"/>
    <property type="match status" value="1"/>
</dbReference>
<dbReference type="Gene3D" id="3.30.300.20">
    <property type="match status" value="1"/>
</dbReference>
<gene>
    <name evidence="1" type="ORF">ESO86_09150</name>
</gene>
<dbReference type="EMBL" id="SDPL01000154">
    <property type="protein sequence ID" value="RXZ47139.1"/>
    <property type="molecule type" value="Genomic_DNA"/>
</dbReference>
<comment type="caution">
    <text evidence="1">The sequence shown here is derived from an EMBL/GenBank/DDBJ whole genome shotgun (WGS) entry which is preliminary data.</text>
</comment>
<evidence type="ECO:0000313" key="1">
    <source>
        <dbReference type="EMBL" id="RXZ47139.1"/>
    </source>
</evidence>
<name>A0A4Q2JKP5_9MICO</name>
<dbReference type="PANTHER" id="PTHR35368">
    <property type="entry name" value="HYDROPEROXIDE REDUCTASE"/>
    <property type="match status" value="1"/>
</dbReference>
<keyword evidence="2" id="KW-1185">Reference proteome</keyword>
<dbReference type="InterPro" id="IPR036102">
    <property type="entry name" value="OsmC/Ohrsf"/>
</dbReference>
<dbReference type="PANTHER" id="PTHR35368:SF1">
    <property type="entry name" value="HYDROPEROXIDE REDUCTASE"/>
    <property type="match status" value="1"/>
</dbReference>
<dbReference type="InterPro" id="IPR003718">
    <property type="entry name" value="OsmC/Ohr_fam"/>
</dbReference>
<accession>A0A4Q2JKP5</accession>
<protein>
    <submittedName>
        <fullName evidence="1">OsmC family peroxiredoxin</fullName>
    </submittedName>
</protein>
<dbReference type="OrthoDB" id="9793881at2"/>
<organism evidence="1 2">
    <name type="scientific">Agromyces binzhouensis</name>
    <dbReference type="NCBI Taxonomy" id="1817495"/>
    <lineage>
        <taxon>Bacteria</taxon>
        <taxon>Bacillati</taxon>
        <taxon>Actinomycetota</taxon>
        <taxon>Actinomycetes</taxon>
        <taxon>Micrococcales</taxon>
        <taxon>Microbacteriaceae</taxon>
        <taxon>Agromyces</taxon>
    </lineage>
</organism>
<dbReference type="Proteomes" id="UP000292881">
    <property type="component" value="Unassembled WGS sequence"/>
</dbReference>
<reference evidence="1 2" key="1">
    <citation type="submission" date="2019-01" db="EMBL/GenBank/DDBJ databases">
        <authorList>
            <person name="Li J."/>
        </authorList>
    </citation>
    <scope>NUCLEOTIDE SEQUENCE [LARGE SCALE GENOMIC DNA]</scope>
    <source>
        <strain evidence="1 2">CGMCC 4.7180</strain>
    </source>
</reference>
<sequence length="169" mass="17668">MDQAELRALQAPLKDRYRTDPDSAIATVAARAAFVEPGITATVEGWAGPVRTGLHPTTGGDGSDACSGDLLLQALVGCAGVTLRSVATAMGLELRSAEVRAEGVFDARGTLGMSRDVPVGLLDVVVTAIVDTDADDATLERLRTGTERFCVVARSLAETPEFVIERAAR</sequence>
<evidence type="ECO:0000313" key="2">
    <source>
        <dbReference type="Proteomes" id="UP000292881"/>
    </source>
</evidence>